<name>A0A5J4UTF1_9EUKA</name>
<gene>
    <name evidence="2" type="ORF">EZS28_030826</name>
</gene>
<protein>
    <submittedName>
        <fullName evidence="2">Uncharacterized protein</fullName>
    </submittedName>
</protein>
<dbReference type="EMBL" id="SNRW01012566">
    <property type="protein sequence ID" value="KAA6373647.1"/>
    <property type="molecule type" value="Genomic_DNA"/>
</dbReference>
<proteinExistence type="predicted"/>
<sequence length="109" mass="13413">GKEYQSEEDDQDYDDEGDQDELEPEFEQLQENIHFTLSSDILPDNERKEKIRQQFEEFEKTRAFSINMFIDRRLCNDFLKKKQQKMQELIKNAGWNSFLDFKRVEFYKR</sequence>
<evidence type="ECO:0000313" key="2">
    <source>
        <dbReference type="EMBL" id="KAA6373647.1"/>
    </source>
</evidence>
<dbReference type="AlphaFoldDB" id="A0A5J4UTF1"/>
<evidence type="ECO:0000256" key="1">
    <source>
        <dbReference type="SAM" id="MobiDB-lite"/>
    </source>
</evidence>
<dbReference type="Proteomes" id="UP000324800">
    <property type="component" value="Unassembled WGS sequence"/>
</dbReference>
<feature type="region of interest" description="Disordered" evidence="1">
    <location>
        <begin position="1"/>
        <end position="22"/>
    </location>
</feature>
<organism evidence="2 3">
    <name type="scientific">Streblomastix strix</name>
    <dbReference type="NCBI Taxonomy" id="222440"/>
    <lineage>
        <taxon>Eukaryota</taxon>
        <taxon>Metamonada</taxon>
        <taxon>Preaxostyla</taxon>
        <taxon>Oxymonadida</taxon>
        <taxon>Streblomastigidae</taxon>
        <taxon>Streblomastix</taxon>
    </lineage>
</organism>
<feature type="non-terminal residue" evidence="2">
    <location>
        <position position="1"/>
    </location>
</feature>
<evidence type="ECO:0000313" key="3">
    <source>
        <dbReference type="Proteomes" id="UP000324800"/>
    </source>
</evidence>
<accession>A0A5J4UTF1</accession>
<reference evidence="2 3" key="1">
    <citation type="submission" date="2019-03" db="EMBL/GenBank/DDBJ databases">
        <title>Single cell metagenomics reveals metabolic interactions within the superorganism composed of flagellate Streblomastix strix and complex community of Bacteroidetes bacteria on its surface.</title>
        <authorList>
            <person name="Treitli S.C."/>
            <person name="Kolisko M."/>
            <person name="Husnik F."/>
            <person name="Keeling P."/>
            <person name="Hampl V."/>
        </authorList>
    </citation>
    <scope>NUCLEOTIDE SEQUENCE [LARGE SCALE GENOMIC DNA]</scope>
    <source>
        <strain evidence="2">ST1C</strain>
    </source>
</reference>
<comment type="caution">
    <text evidence="2">The sequence shown here is derived from an EMBL/GenBank/DDBJ whole genome shotgun (WGS) entry which is preliminary data.</text>
</comment>